<evidence type="ECO:0000313" key="4">
    <source>
        <dbReference type="EMBL" id="QUC21196.1"/>
    </source>
</evidence>
<proteinExistence type="predicted"/>
<dbReference type="EMBL" id="CP072756">
    <property type="protein sequence ID" value="QUC21196.1"/>
    <property type="molecule type" value="Genomic_DNA"/>
</dbReference>
<feature type="region of interest" description="Disordered" evidence="2">
    <location>
        <begin position="29"/>
        <end position="50"/>
    </location>
</feature>
<feature type="compositionally biased region" description="Basic and acidic residues" evidence="2">
    <location>
        <begin position="97"/>
        <end position="113"/>
    </location>
</feature>
<dbReference type="Gene3D" id="2.130.10.30">
    <property type="entry name" value="Regulator of chromosome condensation 1/beta-lactamase-inhibitor protein II"/>
    <property type="match status" value="1"/>
</dbReference>
<dbReference type="PRINTS" id="PR00633">
    <property type="entry name" value="RCCNDNSATION"/>
</dbReference>
<accession>A0A063BZZ5</accession>
<dbReference type="GeneID" id="66066216"/>
<gene>
    <name evidence="4" type="ORF">UV8b_05439</name>
    <name evidence="3" type="ORF">UVI_02062080</name>
</gene>
<name>A0A063BZZ5_USTVR</name>
<feature type="region of interest" description="Disordered" evidence="2">
    <location>
        <begin position="79"/>
        <end position="114"/>
    </location>
</feature>
<reference evidence="4" key="3">
    <citation type="submission" date="2020-03" db="EMBL/GenBank/DDBJ databases">
        <title>A mixture of massive structural variations and highly conserved coding sequences in Ustilaginoidea virens genome.</title>
        <authorList>
            <person name="Zhang K."/>
            <person name="Zhao Z."/>
            <person name="Zhang Z."/>
            <person name="Li Y."/>
            <person name="Hsiang T."/>
            <person name="Sun W."/>
        </authorList>
    </citation>
    <scope>NUCLEOTIDE SEQUENCE</scope>
    <source>
        <strain evidence="4">UV-8b</strain>
    </source>
</reference>
<organism evidence="3 6">
    <name type="scientific">Ustilaginoidea virens</name>
    <name type="common">Rice false smut fungus</name>
    <name type="synonym">Villosiclava virens</name>
    <dbReference type="NCBI Taxonomy" id="1159556"/>
    <lineage>
        <taxon>Eukaryota</taxon>
        <taxon>Fungi</taxon>
        <taxon>Dikarya</taxon>
        <taxon>Ascomycota</taxon>
        <taxon>Pezizomycotina</taxon>
        <taxon>Sordariomycetes</taxon>
        <taxon>Hypocreomycetidae</taxon>
        <taxon>Hypocreales</taxon>
        <taxon>Clavicipitaceae</taxon>
        <taxon>Ustilaginoidea</taxon>
    </lineage>
</organism>
<feature type="compositionally biased region" description="Low complexity" evidence="2">
    <location>
        <begin position="81"/>
        <end position="90"/>
    </location>
</feature>
<dbReference type="PANTHER" id="PTHR47563">
    <property type="entry name" value="PROTEIN FMP25, MITOCHONDRIAL"/>
    <property type="match status" value="1"/>
</dbReference>
<evidence type="ECO:0000256" key="2">
    <source>
        <dbReference type="SAM" id="MobiDB-lite"/>
    </source>
</evidence>
<dbReference type="PANTHER" id="PTHR47563:SF1">
    <property type="entry name" value="PROTEIN FMP25, MITOCHONDRIAL"/>
    <property type="match status" value="1"/>
</dbReference>
<dbReference type="SUPFAM" id="SSF50985">
    <property type="entry name" value="RCC1/BLIP-II"/>
    <property type="match status" value="1"/>
</dbReference>
<dbReference type="HOGENOM" id="CLU_021989_1_0_1"/>
<evidence type="ECO:0000256" key="1">
    <source>
        <dbReference type="PROSITE-ProRule" id="PRU00235"/>
    </source>
</evidence>
<dbReference type="Pfam" id="PF13540">
    <property type="entry name" value="RCC1_2"/>
    <property type="match status" value="1"/>
</dbReference>
<evidence type="ECO:0000313" key="6">
    <source>
        <dbReference type="Proteomes" id="UP000054053"/>
    </source>
</evidence>
<dbReference type="STRING" id="1159556.A0A063BZZ5"/>
<dbReference type="KEGG" id="uvi:66066216"/>
<sequence>MTSSMLPLRHAGSSTLRWASRRQRLTVCRQRARYSHGTQHDGTRGQGRQSNRLTQAAAFAGVFGIAAAATYYYPKLKDGLSSPGESSEPSKPQPQPKFEKARKQPVSKEDNREMISSQHLQVKNSWEHPGVHAWGSNTGRVIDPDSKDKYIKLPRRIPYFDNQLLRDLKLTQNFAAAIDEQGNLVQWGLGFSQADPTPTTTLKGKDLVKIQVSADRIIALSRKGDVYSVPSSRDDLEGGVKQNQQRSYWSLWNSGSSKEAVNFRTLTPTNLNLAWGEAVTDISSGLEHCLLLTSKGRVFTAVATAAAYPSRGQMGIAGLTWQTRPKGPYDQPQEIQSLQGFEAKAIATGDYHSVILDKLGRVFTFGDNTFGQLGFESDPGVSYSATPLMVSVDRLYASSGMAPRVTSIAAGGANTFFTVDAASPTTAAESRTMVPARRMPGTVCDVWVCGQGVKGTLGTGKWTHVSSGPTKVKAFSSRFEFDEKTNKNIPIRLKALSIGSTHCAAVMDNVTKTDASAETSENDTNWGADVLFWGGNEHYQLGTGKRANLNSPTYIGPLDRGLGDADHGRKGETHRLCLTPRQTVRIGESGKGRKATLEQKVECGKLVSAVYSAV</sequence>
<keyword evidence="5" id="KW-1185">Reference proteome</keyword>
<reference evidence="6" key="2">
    <citation type="journal article" date="2016" name="Genome Announc.">
        <title>Genome sequence of Ustilaginoidea virens IPU010, a rice pathogenic fungus causing false smut.</title>
        <authorList>
            <person name="Kumagai T."/>
            <person name="Ishii T."/>
            <person name="Terai G."/>
            <person name="Umemura M."/>
            <person name="Machida M."/>
            <person name="Asai K."/>
        </authorList>
    </citation>
    <scope>NUCLEOTIDE SEQUENCE [LARGE SCALE GENOMIC DNA]</scope>
    <source>
        <strain evidence="6">IPU010</strain>
    </source>
</reference>
<dbReference type="AlphaFoldDB" id="A0A063BZZ5"/>
<feature type="repeat" description="RCC1" evidence="1">
    <location>
        <begin position="360"/>
        <end position="421"/>
    </location>
</feature>
<dbReference type="RefSeq" id="XP_042998869.1">
    <property type="nucleotide sequence ID" value="XM_043142936.1"/>
</dbReference>
<dbReference type="GO" id="GO:0034551">
    <property type="term" value="P:mitochondrial respiratory chain complex III assembly"/>
    <property type="evidence" value="ECO:0007669"/>
    <property type="project" value="TreeGrafter"/>
</dbReference>
<reference evidence="3" key="1">
    <citation type="journal article" date="2016" name="Genome Announc.">
        <title>Genome Sequence of Ustilaginoidea virens IPU010, a Rice Pathogenic Fungus Causing False Smut.</title>
        <authorList>
            <person name="Kumagai T."/>
            <person name="Ishii T."/>
            <person name="Terai G."/>
            <person name="Umemura M."/>
            <person name="Machida M."/>
            <person name="Asai K."/>
        </authorList>
    </citation>
    <scope>NUCLEOTIDE SEQUENCE [LARGE SCALE GENOMIC DNA]</scope>
    <source>
        <strain evidence="3">IPU010</strain>
    </source>
</reference>
<protein>
    <submittedName>
        <fullName evidence="3">Uncharacterized protein</fullName>
    </submittedName>
</protein>
<dbReference type="Proteomes" id="UP000054053">
    <property type="component" value="Unassembled WGS sequence"/>
</dbReference>
<dbReference type="EMBL" id="BBTG02000074">
    <property type="protein sequence ID" value="GAO18615.1"/>
    <property type="molecule type" value="Genomic_DNA"/>
</dbReference>
<dbReference type="OrthoDB" id="10256179at2759"/>
<dbReference type="InterPro" id="IPR000408">
    <property type="entry name" value="Reg_chr_condens"/>
</dbReference>
<evidence type="ECO:0000313" key="5">
    <source>
        <dbReference type="Proteomes" id="UP000027002"/>
    </source>
</evidence>
<dbReference type="GO" id="GO:0005743">
    <property type="term" value="C:mitochondrial inner membrane"/>
    <property type="evidence" value="ECO:0007669"/>
    <property type="project" value="TreeGrafter"/>
</dbReference>
<dbReference type="InterPro" id="IPR053245">
    <property type="entry name" value="MitoProcess-Associated"/>
</dbReference>
<dbReference type="Proteomes" id="UP000027002">
    <property type="component" value="Chromosome 4"/>
</dbReference>
<evidence type="ECO:0000313" key="3">
    <source>
        <dbReference type="EMBL" id="GAO18615.1"/>
    </source>
</evidence>
<dbReference type="PROSITE" id="PS50012">
    <property type="entry name" value="RCC1_3"/>
    <property type="match status" value="2"/>
</dbReference>
<dbReference type="InterPro" id="IPR009091">
    <property type="entry name" value="RCC1/BLIP-II"/>
</dbReference>
<feature type="repeat" description="RCC1" evidence="1">
    <location>
        <begin position="528"/>
        <end position="581"/>
    </location>
</feature>